<proteinExistence type="predicted"/>
<sequence>MEVRAGLAPGTSVPSRCLGRQSARGGSPCAVWAFPWQRQFCDSLSLQPPVVANQRQFPSSAIHGGNSAAASIFSRSRQRQLGTYQMMEAYGFARFVGYQEVSHSACSSHSGRHFEVDYPALRCNLEIPAVLVTNGRKAAKTQEATVKKQGGPSAWSYAAVPY</sequence>
<evidence type="ECO:0000313" key="2">
    <source>
        <dbReference type="Proteomes" id="UP000031443"/>
    </source>
</evidence>
<keyword evidence="2" id="KW-1185">Reference proteome</keyword>
<dbReference type="AlphaFoldDB" id="M7AL34"/>
<evidence type="ECO:0000313" key="1">
    <source>
        <dbReference type="EMBL" id="EMP25169.1"/>
    </source>
</evidence>
<protein>
    <submittedName>
        <fullName evidence="1">Uncharacterized protein</fullName>
    </submittedName>
</protein>
<gene>
    <name evidence="1" type="ORF">UY3_17850</name>
</gene>
<organism evidence="1 2">
    <name type="scientific">Chelonia mydas</name>
    <name type="common">Green sea-turtle</name>
    <name type="synonym">Chelonia agassizi</name>
    <dbReference type="NCBI Taxonomy" id="8469"/>
    <lineage>
        <taxon>Eukaryota</taxon>
        <taxon>Metazoa</taxon>
        <taxon>Chordata</taxon>
        <taxon>Craniata</taxon>
        <taxon>Vertebrata</taxon>
        <taxon>Euteleostomi</taxon>
        <taxon>Archelosauria</taxon>
        <taxon>Testudinata</taxon>
        <taxon>Testudines</taxon>
        <taxon>Cryptodira</taxon>
        <taxon>Durocryptodira</taxon>
        <taxon>Americhelydia</taxon>
        <taxon>Chelonioidea</taxon>
        <taxon>Cheloniidae</taxon>
        <taxon>Chelonia</taxon>
    </lineage>
</organism>
<name>M7AL34_CHEMY</name>
<dbReference type="Proteomes" id="UP000031443">
    <property type="component" value="Unassembled WGS sequence"/>
</dbReference>
<accession>M7AL34</accession>
<dbReference type="EMBL" id="KB594214">
    <property type="protein sequence ID" value="EMP25169.1"/>
    <property type="molecule type" value="Genomic_DNA"/>
</dbReference>
<reference evidence="2" key="1">
    <citation type="journal article" date="2013" name="Nat. Genet.">
        <title>The draft genomes of soft-shell turtle and green sea turtle yield insights into the development and evolution of the turtle-specific body plan.</title>
        <authorList>
            <person name="Wang Z."/>
            <person name="Pascual-Anaya J."/>
            <person name="Zadissa A."/>
            <person name="Li W."/>
            <person name="Niimura Y."/>
            <person name="Huang Z."/>
            <person name="Li C."/>
            <person name="White S."/>
            <person name="Xiong Z."/>
            <person name="Fang D."/>
            <person name="Wang B."/>
            <person name="Ming Y."/>
            <person name="Chen Y."/>
            <person name="Zheng Y."/>
            <person name="Kuraku S."/>
            <person name="Pignatelli M."/>
            <person name="Herrero J."/>
            <person name="Beal K."/>
            <person name="Nozawa M."/>
            <person name="Li Q."/>
            <person name="Wang J."/>
            <person name="Zhang H."/>
            <person name="Yu L."/>
            <person name="Shigenobu S."/>
            <person name="Wang J."/>
            <person name="Liu J."/>
            <person name="Flicek P."/>
            <person name="Searle S."/>
            <person name="Wang J."/>
            <person name="Kuratani S."/>
            <person name="Yin Y."/>
            <person name="Aken B."/>
            <person name="Zhang G."/>
            <person name="Irie N."/>
        </authorList>
    </citation>
    <scope>NUCLEOTIDE SEQUENCE [LARGE SCALE GENOMIC DNA]</scope>
</reference>